<evidence type="ECO:0000313" key="1">
    <source>
        <dbReference type="EMBL" id="OZY51408.1"/>
    </source>
</evidence>
<name>A0ABX4GGF4_9PSED</name>
<organism evidence="1 2">
    <name type="scientific">Pseudomonas lundensis</name>
    <dbReference type="NCBI Taxonomy" id="86185"/>
    <lineage>
        <taxon>Bacteria</taxon>
        <taxon>Pseudomonadati</taxon>
        <taxon>Pseudomonadota</taxon>
        <taxon>Gammaproteobacteria</taxon>
        <taxon>Pseudomonadales</taxon>
        <taxon>Pseudomonadaceae</taxon>
        <taxon>Pseudomonas</taxon>
    </lineage>
</organism>
<gene>
    <name evidence="1" type="ORF">CJF38_22810</name>
</gene>
<dbReference type="RefSeq" id="WP_095022856.1">
    <property type="nucleotide sequence ID" value="NZ_NQKG01000044.1"/>
</dbReference>
<dbReference type="Proteomes" id="UP000216897">
    <property type="component" value="Unassembled WGS sequence"/>
</dbReference>
<comment type="caution">
    <text evidence="1">The sequence shown here is derived from an EMBL/GenBank/DDBJ whole genome shotgun (WGS) entry which is preliminary data.</text>
</comment>
<reference evidence="1 2" key="1">
    <citation type="submission" date="2017-08" db="EMBL/GenBank/DDBJ databases">
        <title>Genomic and metabolic characterisation of spoilage-associated Pseudomonas species.</title>
        <authorList>
            <person name="Stanborough T."/>
            <person name="Fegan N."/>
            <person name="Powell S.M."/>
            <person name="Singh T."/>
            <person name="Tamplin M.L."/>
            <person name="Chandry P.S."/>
        </authorList>
    </citation>
    <scope>NUCLEOTIDE SEQUENCE [LARGE SCALE GENOMIC DNA]</scope>
    <source>
        <strain evidence="1 2">L1814</strain>
    </source>
</reference>
<accession>A0ABX4GGF4</accession>
<proteinExistence type="predicted"/>
<evidence type="ECO:0000313" key="2">
    <source>
        <dbReference type="Proteomes" id="UP000216897"/>
    </source>
</evidence>
<sequence>MLGALLKVLSSWPSKATIKLAKRRMRGGLISVFAAMQAPISPKIIGEIDAMWAHAEQFFPSFPDWIMEHDERALAANALVFWAVEVVDTDKKYAAVLLSAAGFCVYDVDHTRFTNDPRFNLMMRGAATVAQGKGLDFYSNLLETDEPF</sequence>
<protein>
    <recommendedName>
        <fullName evidence="3">Phage protein</fullName>
    </recommendedName>
</protein>
<evidence type="ECO:0008006" key="3">
    <source>
        <dbReference type="Google" id="ProtNLM"/>
    </source>
</evidence>
<dbReference type="EMBL" id="NQKG01000044">
    <property type="protein sequence ID" value="OZY51408.1"/>
    <property type="molecule type" value="Genomic_DNA"/>
</dbReference>
<keyword evidence="2" id="KW-1185">Reference proteome</keyword>